<gene>
    <name evidence="2" type="ORF">RSOLAG1IB_11295</name>
</gene>
<accession>A0A0B7FAE2</accession>
<evidence type="ECO:0000313" key="2">
    <source>
        <dbReference type="EMBL" id="CEL53163.1"/>
    </source>
</evidence>
<reference evidence="2 3" key="1">
    <citation type="submission" date="2014-11" db="EMBL/GenBank/DDBJ databases">
        <authorList>
            <person name="Wibberg Daniel"/>
        </authorList>
    </citation>
    <scope>NUCLEOTIDE SEQUENCE [LARGE SCALE GENOMIC DNA]</scope>
    <source>
        <strain evidence="2">Rhizoctonia solani AG1-IB 7/3/14</strain>
    </source>
</reference>
<evidence type="ECO:0000256" key="1">
    <source>
        <dbReference type="SAM" id="MobiDB-lite"/>
    </source>
</evidence>
<dbReference type="EMBL" id="LN679217">
    <property type="protein sequence ID" value="CEL53163.1"/>
    <property type="molecule type" value="Genomic_DNA"/>
</dbReference>
<dbReference type="Proteomes" id="UP000059188">
    <property type="component" value="Unassembled WGS sequence"/>
</dbReference>
<organism evidence="2 3">
    <name type="scientific">Thanatephorus cucumeris (strain AG1-IB / isolate 7/3/14)</name>
    <name type="common">Lettuce bottom rot fungus</name>
    <name type="synonym">Rhizoctonia solani</name>
    <dbReference type="NCBI Taxonomy" id="1108050"/>
    <lineage>
        <taxon>Eukaryota</taxon>
        <taxon>Fungi</taxon>
        <taxon>Dikarya</taxon>
        <taxon>Basidiomycota</taxon>
        <taxon>Agaricomycotina</taxon>
        <taxon>Agaricomycetes</taxon>
        <taxon>Cantharellales</taxon>
        <taxon>Ceratobasidiaceae</taxon>
        <taxon>Rhizoctonia</taxon>
        <taxon>Rhizoctonia solani AG-1</taxon>
    </lineage>
</organism>
<name>A0A0B7FAE2_THACB</name>
<sequence length="418" mass="46733">MVFGTNPLKFDPEVPNKGICFIDSFHAPDPVDTNHISLLDPYELVQYADITSNTIQCAYTWFRAFQKGFSHKYSQADWEEAEDCTRPFLCSLGAKTALLAVYCHELWIDTTKKSWDVYRTHQQVIHSLFLEGLCVVRRFITADWSSIIDAGGRNRVLGSYSLLLGSVHSLRFTLTEIQSIKHSATVWSQKLTYLLGIQDFLHVSNDTIYLLLKGLAAWRRNTTSLLEDLDKQREDTWSSCPTWESGEDKIPLLLEESKLKVDHRFNVASPVRKWLGIYDNFLQRYLRELPPPSIVLNGNMTICSDPNGSPVVILPAELKEDDTGLNRQPTVQLIGPDNSQISVQQEAEGSAASSRAQSDINTEDVQALLANENARTSDEEQRELSQQGEGSTGDAHGKGPLVDLDEAGAESLGRTAVS</sequence>
<evidence type="ECO:0000313" key="3">
    <source>
        <dbReference type="Proteomes" id="UP000059188"/>
    </source>
</evidence>
<proteinExistence type="predicted"/>
<feature type="region of interest" description="Disordered" evidence="1">
    <location>
        <begin position="366"/>
        <end position="418"/>
    </location>
</feature>
<dbReference type="AlphaFoldDB" id="A0A0B7FAE2"/>
<keyword evidence="3" id="KW-1185">Reference proteome</keyword>
<protein>
    <submittedName>
        <fullName evidence="2">Uncharacterized protein</fullName>
    </submittedName>
</protein>